<proteinExistence type="inferred from homology"/>
<comment type="function">
    <text evidence="1">PPIases accelerate the folding of proteins. It catalyzes the cis-trans isomerization of proline imidic peptide bonds in oligopeptides.</text>
</comment>
<comment type="caution">
    <text evidence="3">The sequence shown here is derived from an EMBL/GenBank/DDBJ whole genome shotgun (WGS) entry which is preliminary data.</text>
</comment>
<dbReference type="EMBL" id="LCFD01000003">
    <property type="protein sequence ID" value="KKS87205.1"/>
    <property type="molecule type" value="Genomic_DNA"/>
</dbReference>
<feature type="domain" description="PPIase cyclophilin-type" evidence="2">
    <location>
        <begin position="64"/>
        <end position="210"/>
    </location>
</feature>
<dbReference type="PATRIC" id="fig|1618446.3.peg.482"/>
<reference evidence="3 4" key="1">
    <citation type="journal article" date="2015" name="Nature">
        <title>rRNA introns, odd ribosomes, and small enigmatic genomes across a large radiation of phyla.</title>
        <authorList>
            <person name="Brown C.T."/>
            <person name="Hug L.A."/>
            <person name="Thomas B.C."/>
            <person name="Sharon I."/>
            <person name="Castelle C.J."/>
            <person name="Singh A."/>
            <person name="Wilkins M.J."/>
            <person name="Williams K.H."/>
            <person name="Banfield J.F."/>
        </authorList>
    </citation>
    <scope>NUCLEOTIDE SEQUENCE [LARGE SCALE GENOMIC DNA]</scope>
</reference>
<dbReference type="InterPro" id="IPR020892">
    <property type="entry name" value="Cyclophilin-type_PPIase_CS"/>
</dbReference>
<accession>A0A0G1CN91</accession>
<dbReference type="PROSITE" id="PS50072">
    <property type="entry name" value="CSA_PPIASE_2"/>
    <property type="match status" value="1"/>
</dbReference>
<evidence type="ECO:0000259" key="2">
    <source>
        <dbReference type="PROSITE" id="PS50072"/>
    </source>
</evidence>
<dbReference type="PANTHER" id="PTHR45625">
    <property type="entry name" value="PEPTIDYL-PROLYL CIS-TRANS ISOMERASE-RELATED"/>
    <property type="match status" value="1"/>
</dbReference>
<dbReference type="InterPro" id="IPR002130">
    <property type="entry name" value="Cyclophilin-type_PPIase_dom"/>
</dbReference>
<dbReference type="PROSITE" id="PS00170">
    <property type="entry name" value="CSA_PPIASE_1"/>
    <property type="match status" value="1"/>
</dbReference>
<evidence type="ECO:0000256" key="1">
    <source>
        <dbReference type="RuleBase" id="RU363019"/>
    </source>
</evidence>
<dbReference type="GO" id="GO:0003755">
    <property type="term" value="F:peptidyl-prolyl cis-trans isomerase activity"/>
    <property type="evidence" value="ECO:0007669"/>
    <property type="project" value="UniProtKB-UniRule"/>
</dbReference>
<dbReference type="CDD" id="cd00317">
    <property type="entry name" value="cyclophilin"/>
    <property type="match status" value="1"/>
</dbReference>
<dbReference type="EC" id="5.2.1.8" evidence="1"/>
<name>A0A0G1CN91_9BACT</name>
<dbReference type="STRING" id="1618446.UV61_C0003G0058"/>
<gene>
    <name evidence="3" type="ORF">UV61_C0003G0058</name>
</gene>
<keyword evidence="1 3" id="KW-0413">Isomerase</keyword>
<dbReference type="PRINTS" id="PR00153">
    <property type="entry name" value="CSAPPISMRASE"/>
</dbReference>
<dbReference type="InterPro" id="IPR029000">
    <property type="entry name" value="Cyclophilin-like_dom_sf"/>
</dbReference>
<dbReference type="AlphaFoldDB" id="A0A0G1CN91"/>
<sequence>MKKWLGLIFTAILVFAFVFLVGTKPAEEVKVDTEPVNYKQWGSPPEMKIDIAKQYWAIIDTSKGTIKAELLAKDTPQTVNNFVFLAREHFYDGVQFHRIIKDFMVQTGDPKGDGTGGPGYEFADEKVTRDYKRGTLAMANSGPNTNGSQFFFMHQDYNLPKQYTIFGQIDLTDAESLKTLDAIAETPVEAGAGGENSKPKEIVAIKSVTIEEK</sequence>
<comment type="catalytic activity">
    <reaction evidence="1">
        <text>[protein]-peptidylproline (omega=180) = [protein]-peptidylproline (omega=0)</text>
        <dbReference type="Rhea" id="RHEA:16237"/>
        <dbReference type="Rhea" id="RHEA-COMP:10747"/>
        <dbReference type="Rhea" id="RHEA-COMP:10748"/>
        <dbReference type="ChEBI" id="CHEBI:83833"/>
        <dbReference type="ChEBI" id="CHEBI:83834"/>
        <dbReference type="EC" id="5.2.1.8"/>
    </reaction>
</comment>
<dbReference type="SUPFAM" id="SSF50891">
    <property type="entry name" value="Cyclophilin-like"/>
    <property type="match status" value="1"/>
</dbReference>
<keyword evidence="1" id="KW-0697">Rotamase</keyword>
<protein>
    <recommendedName>
        <fullName evidence="1">Peptidyl-prolyl cis-trans isomerase</fullName>
        <shortName evidence="1">PPIase</shortName>
        <ecNumber evidence="1">5.2.1.8</ecNumber>
    </recommendedName>
</protein>
<evidence type="ECO:0000313" key="4">
    <source>
        <dbReference type="Proteomes" id="UP000034050"/>
    </source>
</evidence>
<dbReference type="GO" id="GO:0006457">
    <property type="term" value="P:protein folding"/>
    <property type="evidence" value="ECO:0007669"/>
    <property type="project" value="InterPro"/>
</dbReference>
<comment type="similarity">
    <text evidence="1">Belongs to the cyclophilin-type PPIase family.</text>
</comment>
<organism evidence="3 4">
    <name type="scientific">Candidatus Gottesmanbacteria bacterium GW2011_GWB1_43_11</name>
    <dbReference type="NCBI Taxonomy" id="1618446"/>
    <lineage>
        <taxon>Bacteria</taxon>
        <taxon>Candidatus Gottesmaniibacteriota</taxon>
    </lineage>
</organism>
<dbReference type="Pfam" id="PF00160">
    <property type="entry name" value="Pro_isomerase"/>
    <property type="match status" value="1"/>
</dbReference>
<dbReference type="PANTHER" id="PTHR45625:SF3">
    <property type="entry name" value="PEPTIDYL-PROLYL CIS-TRANS ISOMERASE B-RELATED"/>
    <property type="match status" value="1"/>
</dbReference>
<evidence type="ECO:0000313" key="3">
    <source>
        <dbReference type="EMBL" id="KKS87205.1"/>
    </source>
</evidence>
<dbReference type="Proteomes" id="UP000034050">
    <property type="component" value="Unassembled WGS sequence"/>
</dbReference>
<dbReference type="InterPro" id="IPR044666">
    <property type="entry name" value="Cyclophilin_A-like"/>
</dbReference>
<dbReference type="Gene3D" id="2.40.100.10">
    <property type="entry name" value="Cyclophilin-like"/>
    <property type="match status" value="1"/>
</dbReference>